<keyword evidence="3" id="KW-1003">Cell membrane</keyword>
<dbReference type="PANTHER" id="PTHR30614">
    <property type="entry name" value="MEMBRANE COMPONENT OF AMINO ACID ABC TRANSPORTER"/>
    <property type="match status" value="1"/>
</dbReference>
<dbReference type="NCBIfam" id="TIGR01726">
    <property type="entry name" value="HEQRo_perm_3TM"/>
    <property type="match status" value="1"/>
</dbReference>
<feature type="region of interest" description="Disordered" evidence="8">
    <location>
        <begin position="265"/>
        <end position="297"/>
    </location>
</feature>
<feature type="compositionally biased region" description="Gly residues" evidence="8">
    <location>
        <begin position="276"/>
        <end position="297"/>
    </location>
</feature>
<evidence type="ECO:0000256" key="3">
    <source>
        <dbReference type="ARBA" id="ARBA00022475"/>
    </source>
</evidence>
<feature type="transmembrane region" description="Helical" evidence="7">
    <location>
        <begin position="108"/>
        <end position="126"/>
    </location>
</feature>
<evidence type="ECO:0000313" key="10">
    <source>
        <dbReference type="EMBL" id="SDT11680.1"/>
    </source>
</evidence>
<dbReference type="PANTHER" id="PTHR30614:SF21">
    <property type="entry name" value="AMINO ACID ABC TRANSPORTER PERMEASE"/>
    <property type="match status" value="1"/>
</dbReference>
<dbReference type="Pfam" id="PF00528">
    <property type="entry name" value="BPD_transp_1"/>
    <property type="match status" value="1"/>
</dbReference>
<feature type="transmembrane region" description="Helical" evidence="7">
    <location>
        <begin position="176"/>
        <end position="201"/>
    </location>
</feature>
<dbReference type="InterPro" id="IPR000515">
    <property type="entry name" value="MetI-like"/>
</dbReference>
<protein>
    <submittedName>
        <fullName evidence="10">Glutamate transport system permease protein</fullName>
    </submittedName>
</protein>
<feature type="domain" description="ABC transmembrane type-1" evidence="9">
    <location>
        <begin position="66"/>
        <end position="251"/>
    </location>
</feature>
<dbReference type="OrthoDB" id="4543034at2"/>
<dbReference type="PROSITE" id="PS50928">
    <property type="entry name" value="ABC_TM1"/>
    <property type="match status" value="1"/>
</dbReference>
<keyword evidence="5 7" id="KW-1133">Transmembrane helix</keyword>
<name>A0A1H1XR33_9ACTN</name>
<proteinExistence type="inferred from homology"/>
<feature type="transmembrane region" description="Helical" evidence="7">
    <location>
        <begin position="21"/>
        <end position="40"/>
    </location>
</feature>
<dbReference type="InterPro" id="IPR010065">
    <property type="entry name" value="AA_ABC_transptr_permease_3TM"/>
</dbReference>
<evidence type="ECO:0000256" key="1">
    <source>
        <dbReference type="ARBA" id="ARBA00004651"/>
    </source>
</evidence>
<sequence length="297" mass="31096">MSTVLFDVPGPVARRRHRIGGVIGALVLLALLGFVLWKLWAADQITPKAFEPFADPDILRGLGEAIVTTLTAAAVAIVLALVFGAVFAAGRLSDHAILRWPSIAVIEFFRAIPLVLLILAVFLGFGDVTGRFWALVLALMLYNGSVLAEVFRAGIKAVPRGQSEAAYALGLRKSSVMLLILVPQAVTTMLPAIISQCVVALKDTALGYIISSQELASFTKQVISGYNNPIAAGAIAAAVYIVINYTLSRIAQWLEARQRRRGRAVVPLASTPAGDPSGGVSTGVSGGTPGGGSGPAR</sequence>
<dbReference type="Proteomes" id="UP000198983">
    <property type="component" value="Chromosome I"/>
</dbReference>
<dbReference type="SUPFAM" id="SSF161098">
    <property type="entry name" value="MetI-like"/>
    <property type="match status" value="1"/>
</dbReference>
<evidence type="ECO:0000256" key="5">
    <source>
        <dbReference type="ARBA" id="ARBA00022989"/>
    </source>
</evidence>
<evidence type="ECO:0000259" key="9">
    <source>
        <dbReference type="PROSITE" id="PS50928"/>
    </source>
</evidence>
<evidence type="ECO:0000256" key="7">
    <source>
        <dbReference type="RuleBase" id="RU363032"/>
    </source>
</evidence>
<gene>
    <name evidence="10" type="ORF">SAMN04489717_5094</name>
</gene>
<reference evidence="10 11" key="1">
    <citation type="submission" date="2016-10" db="EMBL/GenBank/DDBJ databases">
        <authorList>
            <person name="de Groot N.N."/>
        </authorList>
    </citation>
    <scope>NUCLEOTIDE SEQUENCE [LARGE SCALE GENOMIC DNA]</scope>
    <source>
        <strain evidence="10 11">DSM 22024</strain>
    </source>
</reference>
<evidence type="ECO:0000256" key="8">
    <source>
        <dbReference type="SAM" id="MobiDB-lite"/>
    </source>
</evidence>
<dbReference type="EMBL" id="LT629732">
    <property type="protein sequence ID" value="SDT11680.1"/>
    <property type="molecule type" value="Genomic_DNA"/>
</dbReference>
<keyword evidence="2 7" id="KW-0813">Transport</keyword>
<dbReference type="InterPro" id="IPR043429">
    <property type="entry name" value="ArtM/GltK/GlnP/TcyL/YhdX-like"/>
</dbReference>
<dbReference type="InterPro" id="IPR035906">
    <property type="entry name" value="MetI-like_sf"/>
</dbReference>
<evidence type="ECO:0000256" key="2">
    <source>
        <dbReference type="ARBA" id="ARBA00022448"/>
    </source>
</evidence>
<dbReference type="AlphaFoldDB" id="A0A1H1XR33"/>
<organism evidence="10 11">
    <name type="scientific">Actinopolymorpha singaporensis</name>
    <dbReference type="NCBI Taxonomy" id="117157"/>
    <lineage>
        <taxon>Bacteria</taxon>
        <taxon>Bacillati</taxon>
        <taxon>Actinomycetota</taxon>
        <taxon>Actinomycetes</taxon>
        <taxon>Propionibacteriales</taxon>
        <taxon>Actinopolymorphaceae</taxon>
        <taxon>Actinopolymorpha</taxon>
    </lineage>
</organism>
<dbReference type="GO" id="GO:0022857">
    <property type="term" value="F:transmembrane transporter activity"/>
    <property type="evidence" value="ECO:0007669"/>
    <property type="project" value="InterPro"/>
</dbReference>
<dbReference type="GO" id="GO:0006865">
    <property type="term" value="P:amino acid transport"/>
    <property type="evidence" value="ECO:0007669"/>
    <property type="project" value="TreeGrafter"/>
</dbReference>
<dbReference type="Gene3D" id="1.10.3720.10">
    <property type="entry name" value="MetI-like"/>
    <property type="match status" value="1"/>
</dbReference>
<comment type="subcellular location">
    <subcellularLocation>
        <location evidence="1 7">Cell membrane</location>
        <topology evidence="1 7">Multi-pass membrane protein</topology>
    </subcellularLocation>
</comment>
<evidence type="ECO:0000256" key="4">
    <source>
        <dbReference type="ARBA" id="ARBA00022692"/>
    </source>
</evidence>
<keyword evidence="11" id="KW-1185">Reference proteome</keyword>
<keyword evidence="6 7" id="KW-0472">Membrane</keyword>
<dbReference type="RefSeq" id="WP_092656065.1">
    <property type="nucleotide sequence ID" value="NZ_LT629732.1"/>
</dbReference>
<feature type="transmembrane region" description="Helical" evidence="7">
    <location>
        <begin position="65"/>
        <end position="87"/>
    </location>
</feature>
<accession>A0A1H1XR33</accession>
<dbReference type="GO" id="GO:0043190">
    <property type="term" value="C:ATP-binding cassette (ABC) transporter complex"/>
    <property type="evidence" value="ECO:0007669"/>
    <property type="project" value="InterPro"/>
</dbReference>
<comment type="similarity">
    <text evidence="7">Belongs to the binding-protein-dependent transport system permease family.</text>
</comment>
<feature type="transmembrane region" description="Helical" evidence="7">
    <location>
        <begin position="230"/>
        <end position="251"/>
    </location>
</feature>
<feature type="transmembrane region" description="Helical" evidence="7">
    <location>
        <begin position="132"/>
        <end position="155"/>
    </location>
</feature>
<dbReference type="CDD" id="cd06261">
    <property type="entry name" value="TM_PBP2"/>
    <property type="match status" value="1"/>
</dbReference>
<evidence type="ECO:0000256" key="6">
    <source>
        <dbReference type="ARBA" id="ARBA00023136"/>
    </source>
</evidence>
<dbReference type="STRING" id="117157.SAMN04489717_5094"/>
<keyword evidence="4 7" id="KW-0812">Transmembrane</keyword>
<evidence type="ECO:0000313" key="11">
    <source>
        <dbReference type="Proteomes" id="UP000198983"/>
    </source>
</evidence>